<dbReference type="Pfam" id="PF00112">
    <property type="entry name" value="Peptidase_C1"/>
    <property type="match status" value="1"/>
</dbReference>
<accession>A0A7S2IR96</accession>
<dbReference type="SUPFAM" id="SSF54001">
    <property type="entry name" value="Cysteine proteinases"/>
    <property type="match status" value="1"/>
</dbReference>
<protein>
    <recommendedName>
        <fullName evidence="4">Peptidase C1A papain C-terminal domain-containing protein</fullName>
    </recommendedName>
</protein>
<dbReference type="GO" id="GO:0008234">
    <property type="term" value="F:cysteine-type peptidase activity"/>
    <property type="evidence" value="ECO:0007669"/>
    <property type="project" value="InterPro"/>
</dbReference>
<comment type="similarity">
    <text evidence="1">Belongs to the peptidase C1 family.</text>
</comment>
<dbReference type="InterPro" id="IPR025661">
    <property type="entry name" value="Pept_asp_AS"/>
</dbReference>
<sequence length="397" mass="42300">MDSAFEYEEGTVVCTEDSYPYKAKDGVCHAAGCTAGIPKGGVVGFKDVAGDDEEALMDAVAQQPVSVGVAVEEDFRHYASGVFICWSFKPGGRLDHAVAAIGYGADGGEEYWLVRNSWGTSWGEAGYMRLRRAGDGGQDCGIAQEATYPVVDSHASPKPAPPVPKRVPATRYYGAPPCHDDEQQVPGLDPVMGASFTGSVCTPQSWPNCPPPPEGANWLPVPFGTQTPHKGCALACRDDSQCPLGAACESFNFCSYPRKSVPATRYYAAPPCHDDESVAPAVAPFGTWDRRRGEVCAMRITPTQRSCPAPPEGTGWIVRPVLDALSLASPPICMVICTRDVHCPAGARCEYEDSLRHRNSWSVHEGVCTYPAGNASEPTLAPVGGRRMAAGQALFLV</sequence>
<keyword evidence="3" id="KW-1015">Disulfide bond</keyword>
<dbReference type="GO" id="GO:0006508">
    <property type="term" value="P:proteolysis"/>
    <property type="evidence" value="ECO:0007669"/>
    <property type="project" value="InterPro"/>
</dbReference>
<dbReference type="InterPro" id="IPR013128">
    <property type="entry name" value="Peptidase_C1A"/>
</dbReference>
<dbReference type="InterPro" id="IPR000668">
    <property type="entry name" value="Peptidase_C1A_C"/>
</dbReference>
<evidence type="ECO:0000256" key="1">
    <source>
        <dbReference type="ARBA" id="ARBA00008455"/>
    </source>
</evidence>
<organism evidence="5">
    <name type="scientific">Zooxanthella nutricula</name>
    <dbReference type="NCBI Taxonomy" id="1333877"/>
    <lineage>
        <taxon>Eukaryota</taxon>
        <taxon>Sar</taxon>
        <taxon>Alveolata</taxon>
        <taxon>Dinophyceae</taxon>
        <taxon>Peridiniales</taxon>
        <taxon>Peridiniales incertae sedis</taxon>
        <taxon>Zooxanthella</taxon>
    </lineage>
</organism>
<gene>
    <name evidence="5" type="ORF">BRAN1462_LOCUS10864</name>
</gene>
<dbReference type="InterPro" id="IPR039417">
    <property type="entry name" value="Peptidase_C1A_papain-like"/>
</dbReference>
<dbReference type="CDD" id="cd02248">
    <property type="entry name" value="Peptidase_C1A"/>
    <property type="match status" value="1"/>
</dbReference>
<name>A0A7S2IR96_9DINO</name>
<proteinExistence type="inferred from homology"/>
<dbReference type="PROSITE" id="PS00639">
    <property type="entry name" value="THIOL_PROTEASE_HIS"/>
    <property type="match status" value="1"/>
</dbReference>
<reference evidence="5" key="1">
    <citation type="submission" date="2021-01" db="EMBL/GenBank/DDBJ databases">
        <authorList>
            <person name="Corre E."/>
            <person name="Pelletier E."/>
            <person name="Niang G."/>
            <person name="Scheremetjew M."/>
            <person name="Finn R."/>
            <person name="Kale V."/>
            <person name="Holt S."/>
            <person name="Cochrane G."/>
            <person name="Meng A."/>
            <person name="Brown T."/>
            <person name="Cohen L."/>
        </authorList>
    </citation>
    <scope>NUCLEOTIDE SEQUENCE</scope>
    <source>
        <strain evidence="5">RCC3387</strain>
    </source>
</reference>
<dbReference type="AlphaFoldDB" id="A0A7S2IR96"/>
<evidence type="ECO:0000313" key="5">
    <source>
        <dbReference type="EMBL" id="CAD9525473.1"/>
    </source>
</evidence>
<evidence type="ECO:0000259" key="4">
    <source>
        <dbReference type="SMART" id="SM00645"/>
    </source>
</evidence>
<evidence type="ECO:0000256" key="2">
    <source>
        <dbReference type="ARBA" id="ARBA00023145"/>
    </source>
</evidence>
<dbReference type="EMBL" id="HBGW01017118">
    <property type="protein sequence ID" value="CAD9525473.1"/>
    <property type="molecule type" value="Transcribed_RNA"/>
</dbReference>
<dbReference type="InterPro" id="IPR025660">
    <property type="entry name" value="Pept_his_AS"/>
</dbReference>
<dbReference type="Gene3D" id="3.90.70.10">
    <property type="entry name" value="Cysteine proteinases"/>
    <property type="match status" value="1"/>
</dbReference>
<dbReference type="SMART" id="SM00645">
    <property type="entry name" value="Pept_C1"/>
    <property type="match status" value="1"/>
</dbReference>
<dbReference type="PANTHER" id="PTHR12411">
    <property type="entry name" value="CYSTEINE PROTEASE FAMILY C1-RELATED"/>
    <property type="match status" value="1"/>
</dbReference>
<dbReference type="PROSITE" id="PS00640">
    <property type="entry name" value="THIOL_PROTEASE_ASN"/>
    <property type="match status" value="1"/>
</dbReference>
<feature type="domain" description="Peptidase C1A papain C-terminal" evidence="4">
    <location>
        <begin position="2"/>
        <end position="150"/>
    </location>
</feature>
<evidence type="ECO:0000256" key="3">
    <source>
        <dbReference type="ARBA" id="ARBA00023157"/>
    </source>
</evidence>
<dbReference type="InterPro" id="IPR038765">
    <property type="entry name" value="Papain-like_cys_pep_sf"/>
</dbReference>
<keyword evidence="2" id="KW-0865">Zymogen</keyword>